<dbReference type="SUPFAM" id="SSF89082">
    <property type="entry name" value="Antibiotic binding domain of TipA-like multidrug resistance regulators"/>
    <property type="match status" value="1"/>
</dbReference>
<dbReference type="PATRIC" id="fig|1423769.4.peg.2899"/>
<name>A0A0R1R534_9LACO</name>
<sequence>MGSQPGGDNMTYSIQQFAKLSGVTPRTLRYYHQLGLVVPQVSANGYRAYTSADADRLQKVLMFSELGFALKDIGTLLDAPAAVQLEALNAQQSVLAEKLDRLAQSQLRLELTRQNLQGDLHMSDAQKFAAFKEAKLAENDEKFGQEVLSKYGAEQKHAADQHFSGLTEAQYAKMQTREAELKVGLLAYLADSQLPSAVAQQVFEAHRDWLKTATPQYSPAMHRGIVQMYLADSRFADYYTKLVGDGRATKALVEIVDHYLSE</sequence>
<dbReference type="Gene3D" id="1.10.490.50">
    <property type="entry name" value="Antibiotic binding domain of TipA-like multidrug resistance regulators"/>
    <property type="match status" value="1"/>
</dbReference>
<dbReference type="GO" id="GO:0003700">
    <property type="term" value="F:DNA-binding transcription factor activity"/>
    <property type="evidence" value="ECO:0007669"/>
    <property type="project" value="InterPro"/>
</dbReference>
<reference evidence="6 7" key="1">
    <citation type="journal article" date="2015" name="Genome Announc.">
        <title>Expanding the biotechnology potential of lactobacilli through comparative genomics of 213 strains and associated genera.</title>
        <authorList>
            <person name="Sun Z."/>
            <person name="Harris H.M."/>
            <person name="McCann A."/>
            <person name="Guo C."/>
            <person name="Argimon S."/>
            <person name="Zhang W."/>
            <person name="Yang X."/>
            <person name="Jeffery I.B."/>
            <person name="Cooney J.C."/>
            <person name="Kagawa T.F."/>
            <person name="Liu W."/>
            <person name="Song Y."/>
            <person name="Salvetti E."/>
            <person name="Wrobel A."/>
            <person name="Rasinkangas P."/>
            <person name="Parkhill J."/>
            <person name="Rea M.C."/>
            <person name="O'Sullivan O."/>
            <person name="Ritari J."/>
            <person name="Douillard F.P."/>
            <person name="Paul Ross R."/>
            <person name="Yang R."/>
            <person name="Briner A.E."/>
            <person name="Felis G.E."/>
            <person name="de Vos W.M."/>
            <person name="Barrangou R."/>
            <person name="Klaenhammer T.R."/>
            <person name="Caufield P.W."/>
            <person name="Cui Y."/>
            <person name="Zhang H."/>
            <person name="O'Toole P.W."/>
        </authorList>
    </citation>
    <scope>NUCLEOTIDE SEQUENCE [LARGE SCALE GENOMIC DNA]</scope>
    <source>
        <strain evidence="6 7">DSM 13343</strain>
    </source>
</reference>
<comment type="caution">
    <text evidence="6">The sequence shown here is derived from an EMBL/GenBank/DDBJ whole genome shotgun (WGS) entry which is preliminary data.</text>
</comment>
<evidence type="ECO:0000313" key="7">
    <source>
        <dbReference type="Proteomes" id="UP000051790"/>
    </source>
</evidence>
<keyword evidence="1" id="KW-0805">Transcription regulation</keyword>
<gene>
    <name evidence="6" type="ORF">FD01_GL002690</name>
</gene>
<evidence type="ECO:0000256" key="4">
    <source>
        <dbReference type="ARBA" id="ARBA00023163"/>
    </source>
</evidence>
<evidence type="ECO:0000256" key="2">
    <source>
        <dbReference type="ARBA" id="ARBA00023125"/>
    </source>
</evidence>
<keyword evidence="2" id="KW-0238">DNA-binding</keyword>
<dbReference type="SUPFAM" id="SSF46955">
    <property type="entry name" value="Putative DNA-binding domain"/>
    <property type="match status" value="1"/>
</dbReference>
<dbReference type="GO" id="GO:0003677">
    <property type="term" value="F:DNA binding"/>
    <property type="evidence" value="ECO:0007669"/>
    <property type="project" value="UniProtKB-KW"/>
</dbReference>
<dbReference type="InterPro" id="IPR036244">
    <property type="entry name" value="TipA-like_antibiotic-bd"/>
</dbReference>
<dbReference type="PRINTS" id="PR00040">
    <property type="entry name" value="HTHMERR"/>
</dbReference>
<dbReference type="PANTHER" id="PTHR30204:SF90">
    <property type="entry name" value="HTH-TYPE TRANSCRIPTIONAL ACTIVATOR MTA"/>
    <property type="match status" value="1"/>
</dbReference>
<dbReference type="Proteomes" id="UP000051790">
    <property type="component" value="Unassembled WGS sequence"/>
</dbReference>
<evidence type="ECO:0000259" key="5">
    <source>
        <dbReference type="PROSITE" id="PS50937"/>
    </source>
</evidence>
<keyword evidence="7" id="KW-1185">Reference proteome</keyword>
<dbReference type="PROSITE" id="PS50937">
    <property type="entry name" value="HTH_MERR_2"/>
    <property type="match status" value="1"/>
</dbReference>
<dbReference type="EMBL" id="AZEU01000045">
    <property type="protein sequence ID" value="KRL52103.1"/>
    <property type="molecule type" value="Genomic_DNA"/>
</dbReference>
<evidence type="ECO:0000256" key="3">
    <source>
        <dbReference type="ARBA" id="ARBA00023159"/>
    </source>
</evidence>
<dbReference type="InterPro" id="IPR009061">
    <property type="entry name" value="DNA-bd_dom_put_sf"/>
</dbReference>
<accession>A0A0R1R534</accession>
<evidence type="ECO:0000313" key="6">
    <source>
        <dbReference type="EMBL" id="KRL52103.1"/>
    </source>
</evidence>
<dbReference type="AlphaFoldDB" id="A0A0R1R534"/>
<protein>
    <recommendedName>
        <fullName evidence="5">HTH merR-type domain-containing protein</fullName>
    </recommendedName>
</protein>
<feature type="domain" description="HTH merR-type" evidence="5">
    <location>
        <begin position="11"/>
        <end position="79"/>
    </location>
</feature>
<dbReference type="PANTHER" id="PTHR30204">
    <property type="entry name" value="REDOX-CYCLING DRUG-SENSING TRANSCRIPTIONAL ACTIVATOR SOXR"/>
    <property type="match status" value="1"/>
</dbReference>
<keyword evidence="4" id="KW-0804">Transcription</keyword>
<organism evidence="6 7">
    <name type="scientific">Lacticaseibacillus manihotivorans DSM 13343 = JCM 12514</name>
    <dbReference type="NCBI Taxonomy" id="1423769"/>
    <lineage>
        <taxon>Bacteria</taxon>
        <taxon>Bacillati</taxon>
        <taxon>Bacillota</taxon>
        <taxon>Bacilli</taxon>
        <taxon>Lactobacillales</taxon>
        <taxon>Lactobacillaceae</taxon>
        <taxon>Lacticaseibacillus</taxon>
    </lineage>
</organism>
<dbReference type="SMART" id="SM00422">
    <property type="entry name" value="HTH_MERR"/>
    <property type="match status" value="1"/>
</dbReference>
<evidence type="ECO:0000256" key="1">
    <source>
        <dbReference type="ARBA" id="ARBA00023015"/>
    </source>
</evidence>
<dbReference type="Pfam" id="PF13411">
    <property type="entry name" value="MerR_1"/>
    <property type="match status" value="1"/>
</dbReference>
<keyword evidence="3" id="KW-0010">Activator</keyword>
<dbReference type="InterPro" id="IPR012925">
    <property type="entry name" value="TipAS_dom"/>
</dbReference>
<dbReference type="CDD" id="cd01106">
    <property type="entry name" value="HTH_TipAL-Mta"/>
    <property type="match status" value="1"/>
</dbReference>
<proteinExistence type="predicted"/>
<dbReference type="InterPro" id="IPR047057">
    <property type="entry name" value="MerR_fam"/>
</dbReference>
<dbReference type="Gene3D" id="1.10.1660.10">
    <property type="match status" value="1"/>
</dbReference>
<dbReference type="Pfam" id="PF07739">
    <property type="entry name" value="TipAS"/>
    <property type="match status" value="1"/>
</dbReference>
<dbReference type="InterPro" id="IPR000551">
    <property type="entry name" value="MerR-type_HTH_dom"/>
</dbReference>